<dbReference type="Gene3D" id="3.40.50.300">
    <property type="entry name" value="P-loop containing nucleotide triphosphate hydrolases"/>
    <property type="match status" value="1"/>
</dbReference>
<name>A0ABV3U7K7_9GAMM</name>
<proteinExistence type="predicted"/>
<comment type="caution">
    <text evidence="3">The sequence shown here is derived from an EMBL/GenBank/DDBJ whole genome shotgun (WGS) entry which is preliminary data.</text>
</comment>
<dbReference type="InterPro" id="IPR046462">
    <property type="entry name" value="TerL_nuclease"/>
</dbReference>
<accession>A0ABV3U7K7</accession>
<evidence type="ECO:0000313" key="3">
    <source>
        <dbReference type="EMBL" id="MEX1669133.1"/>
    </source>
</evidence>
<protein>
    <submittedName>
        <fullName evidence="3">Terminase large subunit</fullName>
    </submittedName>
</protein>
<dbReference type="Pfam" id="PF03354">
    <property type="entry name" value="TerL_ATPase"/>
    <property type="match status" value="1"/>
</dbReference>
<keyword evidence="4" id="KW-1185">Reference proteome</keyword>
<dbReference type="PANTHER" id="PTHR41287">
    <property type="match status" value="1"/>
</dbReference>
<gene>
    <name evidence="3" type="ORF">AB4876_09430</name>
</gene>
<dbReference type="Proteomes" id="UP001557485">
    <property type="component" value="Unassembled WGS sequence"/>
</dbReference>
<dbReference type="InterPro" id="IPR005021">
    <property type="entry name" value="Terminase_largesu-like"/>
</dbReference>
<sequence length="583" mass="66178">MTNSAASDHLSDIDLYCQSVISGTRPACKWERLAVERHLNDLQRQNTDGFPYVFDLDKAQRIINFGELFPHVKGKWAAQVGAANRIKLEPWQKFNFAMIFGWVHAQSGLRRFRIVYLCVPRKNAKSVKASIVGLYMLVEDGEYCAEVYCGATTERQAWEVFRPAQKMAAKKASYRRRYGVSSHAKRLECDQVGRDGNGRVVCQPDGGRFEPVIGKPGDGASPSCAILDEVHEHPDDTLYDTMITGMGAREQPLLLMITTAGSNIAGPCFSSQREVERMLEGEENDELYGMIYTVDDPETEWMTDIGIEKANPNVGISVGWDYLRARVKDAMRSPRKRSIVLTKHFNVWVTAKNAWLNMLDWNRAADQTLSVDDFISEKACLGLDLSETDDLTADVKCFRREIDGQDHYYFFGRYYTTEAKVREHDHYGEWVRTGHLLECDGETIDYTQVEENIEEDAEQFSIPQCFYDPHGAAHLAQRLSQLHDIEPVKVGQTYTNFSAPMREFERLLKAGRIHHDGNPCLAWMFGNVVAKETEDGKMMRPVKESRESKIDGAVAALLAFIGAFEPSDDDQDFDDFLRDPIII</sequence>
<evidence type="ECO:0000259" key="2">
    <source>
        <dbReference type="Pfam" id="PF20441"/>
    </source>
</evidence>
<feature type="domain" description="Terminase large subunit-like endonuclease" evidence="2">
    <location>
        <begin position="285"/>
        <end position="562"/>
    </location>
</feature>
<dbReference type="InterPro" id="IPR046461">
    <property type="entry name" value="TerL_ATPase"/>
</dbReference>
<dbReference type="Pfam" id="PF20441">
    <property type="entry name" value="TerL_nuclease"/>
    <property type="match status" value="1"/>
</dbReference>
<evidence type="ECO:0000313" key="4">
    <source>
        <dbReference type="Proteomes" id="UP001557485"/>
    </source>
</evidence>
<dbReference type="InterPro" id="IPR027417">
    <property type="entry name" value="P-loop_NTPase"/>
</dbReference>
<feature type="domain" description="Terminase large subunit-like ATPase" evidence="1">
    <location>
        <begin position="90"/>
        <end position="270"/>
    </location>
</feature>
<dbReference type="RefSeq" id="WP_368381404.1">
    <property type="nucleotide sequence ID" value="NZ_JBFRYA010000007.1"/>
</dbReference>
<evidence type="ECO:0000259" key="1">
    <source>
        <dbReference type="Pfam" id="PF03354"/>
    </source>
</evidence>
<reference evidence="3 4" key="1">
    <citation type="journal article" date="2011" name="Int. J. Syst. Evol. Microbiol.">
        <title>Zhongshania antarctica gen. nov., sp. nov. and Zhongshania guokunii sp. nov., gammaproteobacteria respectively isolated from coastal attached (fast) ice and surface seawater of the Antarctic.</title>
        <authorList>
            <person name="Li H.J."/>
            <person name="Zhang X.Y."/>
            <person name="Chen C.X."/>
            <person name="Zhang Y.J."/>
            <person name="Gao Z.M."/>
            <person name="Yu Y."/>
            <person name="Chen X.L."/>
            <person name="Chen B."/>
            <person name="Zhang Y.Z."/>
        </authorList>
    </citation>
    <scope>NUCLEOTIDE SEQUENCE [LARGE SCALE GENOMIC DNA]</scope>
    <source>
        <strain evidence="3 4">ZS6-22T</strain>
    </source>
</reference>
<dbReference type="PANTHER" id="PTHR41287:SF1">
    <property type="entry name" value="PROTEIN YMFN"/>
    <property type="match status" value="1"/>
</dbReference>
<organism evidence="3 4">
    <name type="scientific">Zhongshania guokunii</name>
    <dbReference type="NCBI Taxonomy" id="641783"/>
    <lineage>
        <taxon>Bacteria</taxon>
        <taxon>Pseudomonadati</taxon>
        <taxon>Pseudomonadota</taxon>
        <taxon>Gammaproteobacteria</taxon>
        <taxon>Cellvibrionales</taxon>
        <taxon>Spongiibacteraceae</taxon>
        <taxon>Zhongshania</taxon>
    </lineage>
</organism>
<dbReference type="EMBL" id="JBFRYA010000007">
    <property type="protein sequence ID" value="MEX1669133.1"/>
    <property type="molecule type" value="Genomic_DNA"/>
</dbReference>